<evidence type="ECO:0000313" key="12">
    <source>
        <dbReference type="Proteomes" id="UP001303532"/>
    </source>
</evidence>
<evidence type="ECO:0000256" key="2">
    <source>
        <dbReference type="ARBA" id="ARBA00012438"/>
    </source>
</evidence>
<sequence>MKSFELFPRRFGWIPYVFLAYLAIPLFHVLSETGTKRMLGVVLLAIFVVAYREAYRAVLDARLIIWSAILFVLILALAWFYQPYNLILAFYISNFIGWIGDKRLFKKSVSVFTSSLVLYGLLLVDEYGMETGIGVFPFIIVMALTPIAVRNSAERSRLEEKLDAANEQIRELSRQEERVRIARDLHDTLGHTLSLITLKSQVVQRVRNDSERVLEEAKGIENTSRSALKQVRELVSDMRGSSVAEELIQMQEILSAASIELKTELPEPLPELAPLKQTIIGMCIRELATNIVRHSEASTCFVSIQETDGGLVTSIKDNGIGMMGAHYGNGLNGIVERLALVEGTLSIQDQSGTQFKLIVPLPITTKGGETG</sequence>
<dbReference type="Pfam" id="PF07730">
    <property type="entry name" value="HisKA_3"/>
    <property type="match status" value="1"/>
</dbReference>
<reference evidence="11 12" key="1">
    <citation type="submission" date="2023-01" db="EMBL/GenBank/DDBJ databases">
        <title>Sporosarcina sp. nov., isolated from Korean tranditional fermented seafood 'Jeotgal'.</title>
        <authorList>
            <person name="Yang A.-I."/>
        </authorList>
    </citation>
    <scope>NUCLEOTIDE SEQUENCE [LARGE SCALE GENOMIC DNA]</scope>
    <source>
        <strain evidence="11 12">B2O-1</strain>
    </source>
</reference>
<keyword evidence="5" id="KW-0902">Two-component regulatory system</keyword>
<keyword evidence="3" id="KW-0808">Transferase</keyword>
<comment type="catalytic activity">
    <reaction evidence="1">
        <text>ATP + protein L-histidine = ADP + protein N-phospho-L-histidine.</text>
        <dbReference type="EC" id="2.7.13.3"/>
    </reaction>
</comment>
<proteinExistence type="predicted"/>
<keyword evidence="12" id="KW-1185">Reference proteome</keyword>
<evidence type="ECO:0000256" key="1">
    <source>
        <dbReference type="ARBA" id="ARBA00000085"/>
    </source>
</evidence>
<feature type="coiled-coil region" evidence="6">
    <location>
        <begin position="148"/>
        <end position="223"/>
    </location>
</feature>
<dbReference type="PANTHER" id="PTHR24421:SF63">
    <property type="entry name" value="SENSOR HISTIDINE KINASE DESK"/>
    <property type="match status" value="1"/>
</dbReference>
<organism evidence="11 12">
    <name type="scientific">Sporosarcina jeotgali</name>
    <dbReference type="NCBI Taxonomy" id="3020056"/>
    <lineage>
        <taxon>Bacteria</taxon>
        <taxon>Bacillati</taxon>
        <taxon>Bacillota</taxon>
        <taxon>Bacilli</taxon>
        <taxon>Bacillales</taxon>
        <taxon>Caryophanaceae</taxon>
        <taxon>Sporosarcina</taxon>
    </lineage>
</organism>
<feature type="transmembrane region" description="Helical" evidence="7">
    <location>
        <begin position="63"/>
        <end position="80"/>
    </location>
</feature>
<evidence type="ECO:0000313" key="11">
    <source>
        <dbReference type="EMBL" id="WOV84863.1"/>
    </source>
</evidence>
<evidence type="ECO:0000259" key="9">
    <source>
        <dbReference type="Pfam" id="PF07730"/>
    </source>
</evidence>
<keyword evidence="7" id="KW-1133">Transmembrane helix</keyword>
<evidence type="ECO:0000256" key="7">
    <source>
        <dbReference type="SAM" id="Phobius"/>
    </source>
</evidence>
<evidence type="ECO:0000256" key="5">
    <source>
        <dbReference type="ARBA" id="ARBA00023012"/>
    </source>
</evidence>
<name>A0ABZ0KXH4_9BACL</name>
<evidence type="ECO:0000256" key="4">
    <source>
        <dbReference type="ARBA" id="ARBA00022777"/>
    </source>
</evidence>
<dbReference type="PANTHER" id="PTHR24421">
    <property type="entry name" value="NITRATE/NITRITE SENSOR PROTEIN NARX-RELATED"/>
    <property type="match status" value="1"/>
</dbReference>
<dbReference type="Gene3D" id="1.20.5.1930">
    <property type="match status" value="1"/>
</dbReference>
<evidence type="ECO:0000256" key="3">
    <source>
        <dbReference type="ARBA" id="ARBA00022679"/>
    </source>
</evidence>
<evidence type="ECO:0000256" key="6">
    <source>
        <dbReference type="SAM" id="Coils"/>
    </source>
</evidence>
<protein>
    <recommendedName>
        <fullName evidence="2">histidine kinase</fullName>
        <ecNumber evidence="2">2.7.13.3</ecNumber>
    </recommendedName>
</protein>
<feature type="domain" description="Signal transduction histidine kinase subgroup 3 dimerisation and phosphoacceptor" evidence="9">
    <location>
        <begin position="177"/>
        <end position="240"/>
    </location>
</feature>
<feature type="transmembrane region" description="Helical" evidence="7">
    <location>
        <begin position="36"/>
        <end position="51"/>
    </location>
</feature>
<dbReference type="InterPro" id="IPR011712">
    <property type="entry name" value="Sig_transdc_His_kin_sub3_dim/P"/>
</dbReference>
<dbReference type="Pfam" id="PF02518">
    <property type="entry name" value="HATPase_c"/>
    <property type="match status" value="1"/>
</dbReference>
<keyword evidence="7" id="KW-0812">Transmembrane</keyword>
<dbReference type="SUPFAM" id="SSF55874">
    <property type="entry name" value="ATPase domain of HSP90 chaperone/DNA topoisomerase II/histidine kinase"/>
    <property type="match status" value="1"/>
</dbReference>
<dbReference type="Proteomes" id="UP001303532">
    <property type="component" value="Chromosome"/>
</dbReference>
<dbReference type="GO" id="GO:0016301">
    <property type="term" value="F:kinase activity"/>
    <property type="evidence" value="ECO:0007669"/>
    <property type="project" value="UniProtKB-KW"/>
</dbReference>
<dbReference type="Pfam" id="PF23540">
    <property type="entry name" value="DesK_N"/>
    <property type="match status" value="1"/>
</dbReference>
<feature type="transmembrane region" description="Helical" evidence="7">
    <location>
        <begin position="131"/>
        <end position="149"/>
    </location>
</feature>
<dbReference type="InterPro" id="IPR056374">
    <property type="entry name" value="DesK/YvfT_N"/>
</dbReference>
<feature type="domain" description="DesK/YvfT N-terminal" evidence="10">
    <location>
        <begin position="2"/>
        <end position="146"/>
    </location>
</feature>
<dbReference type="RefSeq" id="WP_323692505.1">
    <property type="nucleotide sequence ID" value="NZ_CP116341.1"/>
</dbReference>
<dbReference type="InterPro" id="IPR036890">
    <property type="entry name" value="HATPase_C_sf"/>
</dbReference>
<dbReference type="EMBL" id="CP116341">
    <property type="protein sequence ID" value="WOV84863.1"/>
    <property type="molecule type" value="Genomic_DNA"/>
</dbReference>
<evidence type="ECO:0000259" key="8">
    <source>
        <dbReference type="Pfam" id="PF02518"/>
    </source>
</evidence>
<evidence type="ECO:0000259" key="10">
    <source>
        <dbReference type="Pfam" id="PF23540"/>
    </source>
</evidence>
<gene>
    <name evidence="11" type="ORF">PGH26_02755</name>
</gene>
<dbReference type="CDD" id="cd16917">
    <property type="entry name" value="HATPase_UhpB-NarQ-NarX-like"/>
    <property type="match status" value="1"/>
</dbReference>
<feature type="domain" description="Histidine kinase/HSP90-like ATPase" evidence="8">
    <location>
        <begin position="280"/>
        <end position="362"/>
    </location>
</feature>
<accession>A0ABZ0KXH4</accession>
<dbReference type="Gene3D" id="3.30.565.10">
    <property type="entry name" value="Histidine kinase-like ATPase, C-terminal domain"/>
    <property type="match status" value="1"/>
</dbReference>
<keyword evidence="4 11" id="KW-0418">Kinase</keyword>
<keyword evidence="6" id="KW-0175">Coiled coil</keyword>
<keyword evidence="7" id="KW-0472">Membrane</keyword>
<dbReference type="InterPro" id="IPR050482">
    <property type="entry name" value="Sensor_HK_TwoCompSys"/>
</dbReference>
<dbReference type="EC" id="2.7.13.3" evidence="2"/>
<feature type="transmembrane region" description="Helical" evidence="7">
    <location>
        <begin position="12"/>
        <end position="30"/>
    </location>
</feature>
<dbReference type="InterPro" id="IPR003594">
    <property type="entry name" value="HATPase_dom"/>
</dbReference>